<dbReference type="PROSITE" id="PS51318">
    <property type="entry name" value="TAT"/>
    <property type="match status" value="1"/>
</dbReference>
<dbReference type="GO" id="GO:0005576">
    <property type="term" value="C:extracellular region"/>
    <property type="evidence" value="ECO:0007669"/>
    <property type="project" value="InterPro"/>
</dbReference>
<evidence type="ECO:0000256" key="2">
    <source>
        <dbReference type="ARBA" id="ARBA00022729"/>
    </source>
</evidence>
<feature type="domain" description="Polysaccharide lyase family 8 C-terminal" evidence="6">
    <location>
        <begin position="700"/>
        <end position="762"/>
    </location>
</feature>
<reference evidence="8" key="1">
    <citation type="submission" date="2020-10" db="EMBL/GenBank/DDBJ databases">
        <title>Sequencing the genomes of 1000 actinobacteria strains.</title>
        <authorList>
            <person name="Klenk H.-P."/>
        </authorList>
    </citation>
    <scope>NUCLEOTIDE SEQUENCE</scope>
    <source>
        <strain evidence="8">DSM 45354</strain>
    </source>
</reference>
<gene>
    <name evidence="8" type="ORF">HEB94_000829</name>
</gene>
<dbReference type="Gene3D" id="1.50.10.100">
    <property type="entry name" value="Chondroitin AC/alginate lyase"/>
    <property type="match status" value="1"/>
</dbReference>
<dbReference type="Pfam" id="PF08124">
    <property type="entry name" value="Lyase_8_N"/>
    <property type="match status" value="1"/>
</dbReference>
<evidence type="ECO:0000259" key="6">
    <source>
        <dbReference type="Pfam" id="PF02884"/>
    </source>
</evidence>
<dbReference type="GO" id="GO:0030340">
    <property type="term" value="F:hyaluronate lyase activity"/>
    <property type="evidence" value="ECO:0007669"/>
    <property type="project" value="UniProtKB-EC"/>
</dbReference>
<dbReference type="Proteomes" id="UP000638648">
    <property type="component" value="Unassembled WGS sequence"/>
</dbReference>
<dbReference type="Gene3D" id="2.70.98.10">
    <property type="match status" value="1"/>
</dbReference>
<dbReference type="InterPro" id="IPR038970">
    <property type="entry name" value="Lyase_8"/>
</dbReference>
<dbReference type="PANTHER" id="PTHR38481">
    <property type="entry name" value="HYALURONATE LYASE"/>
    <property type="match status" value="1"/>
</dbReference>
<dbReference type="Pfam" id="PF02884">
    <property type="entry name" value="Lyase_8_C"/>
    <property type="match status" value="1"/>
</dbReference>
<dbReference type="SUPFAM" id="SSF48230">
    <property type="entry name" value="Chondroitin AC/alginate lyase"/>
    <property type="match status" value="1"/>
</dbReference>
<evidence type="ECO:0000313" key="8">
    <source>
        <dbReference type="EMBL" id="MBE1603981.1"/>
    </source>
</evidence>
<feature type="active site" evidence="4">
    <location>
        <position position="287"/>
    </location>
</feature>
<dbReference type="Gene3D" id="2.60.220.10">
    <property type="entry name" value="Polysaccharide lyase family 8-like, C-terminal"/>
    <property type="match status" value="1"/>
</dbReference>
<keyword evidence="2" id="KW-0732">Signal</keyword>
<dbReference type="InterPro" id="IPR014718">
    <property type="entry name" value="GH-type_carb-bd"/>
</dbReference>
<comment type="similarity">
    <text evidence="1">Belongs to the polysaccharide lyase 8 family.</text>
</comment>
<dbReference type="InterPro" id="IPR012970">
    <property type="entry name" value="Lyase_8_alpha_N"/>
</dbReference>
<feature type="domain" description="Polysaccharide lyase 8 N-terminal alpha-helical" evidence="7">
    <location>
        <begin position="80"/>
        <end position="379"/>
    </location>
</feature>
<evidence type="ECO:0000256" key="1">
    <source>
        <dbReference type="ARBA" id="ARBA00006699"/>
    </source>
</evidence>
<feature type="active site" evidence="4">
    <location>
        <position position="347"/>
    </location>
</feature>
<dbReference type="RefSeq" id="WP_192748650.1">
    <property type="nucleotide sequence ID" value="NZ_BAABJL010000020.1"/>
</dbReference>
<sequence>MNDAGSPRNPRHVPLSRRHALHLGGLLAGTGLLSLARPHAARAGTTAVGGAATTVGAVTAADAGPSAATDDDFARMRAQWRAGYVGSGYDPADPAIAPGLANLAAETHQWWSTMETGADRAFLWPDARLDVQISFAISICFGRLSRMALGWATPGTDTYGDPKLLADVIAAMDWMVAHYYREDGEIIGNWYEWMISGPQSCNLAAMLVYDHLNADQIGAYTRAVAHYTPEPSATAANRVLTADVVIGRGILAGDAAAVRLGVDGLEPVMAYADHGDGFHRDGSFIQHDYYPYNGSYGVALVATLPGIFQRVAGTPFAVSDPIVYEWIRDAYDPLIWHGALMDMANGRVIARYTEQNHQAGHAAVNAALGLWVAAPPATKAWLGPMLKEWIQADTLDDPLAGRSVPALLQARTLLADDAIHPRGPLVTSHVFAAMDRVVHRRTDWAYGISMYSRRIANFESINDENLRGWLTADGATYLYDHQLDHYNDAFWPTVDPYRIPGTTVDVRERRPMEGRGYLNPQDWVGGTTLADRYTAAGMRLSSQGCSLVSQKSWFCFDDEVVALGTGITAHDGRQVETVVENRRLATGTEAVLVNGTAAVPGLGDAATTPGARWVHLAGTGGYVFPDGVQAHLKREHRVGRWSDITQHPSWKDDTPLPRDYFTLWLDHGVDPDQATYAYVLLPTADSETTRQYAERPGTAIVANIVGVQAVRALTAGALGVNLWGAGDASIVSTDGPAGVVVQEGDEELGLAVSDPTRSAGTVRVTVRVPTSKLLAGDDGVRVVTLDPLTVEVDLTGTDGASRSLRVAYRAWTVSDLAQVLAGLDTTEVTPNARHALAQSLELLADLVERRRPAHAQLWALRRKIAALAGHGVSPGAADALDDGTQRLFARFPR</sequence>
<comment type="caution">
    <text evidence="8">The sequence shown here is derived from an EMBL/GenBank/DDBJ whole genome shotgun (WGS) entry which is preliminary data.</text>
</comment>
<dbReference type="PANTHER" id="PTHR38481:SF1">
    <property type="entry name" value="HYALURONATE LYASE"/>
    <property type="match status" value="1"/>
</dbReference>
<keyword evidence="3 8" id="KW-0456">Lyase</keyword>
<evidence type="ECO:0000259" key="5">
    <source>
        <dbReference type="Pfam" id="PF02278"/>
    </source>
</evidence>
<accession>A0A927MNJ7</accession>
<evidence type="ECO:0000256" key="3">
    <source>
        <dbReference type="ARBA" id="ARBA00023239"/>
    </source>
</evidence>
<dbReference type="GO" id="GO:0030246">
    <property type="term" value="F:carbohydrate binding"/>
    <property type="evidence" value="ECO:0007669"/>
    <property type="project" value="InterPro"/>
</dbReference>
<dbReference type="InterPro" id="IPR011013">
    <property type="entry name" value="Gal_mutarotase_sf_dom"/>
</dbReference>
<feature type="active site" evidence="4">
    <location>
        <position position="296"/>
    </location>
</feature>
<evidence type="ECO:0000259" key="7">
    <source>
        <dbReference type="Pfam" id="PF08124"/>
    </source>
</evidence>
<feature type="domain" description="Polysaccharide lyase family 8 central" evidence="5">
    <location>
        <begin position="429"/>
        <end position="684"/>
    </location>
</feature>
<dbReference type="InterPro" id="IPR008929">
    <property type="entry name" value="Chondroitin_lyas"/>
</dbReference>
<dbReference type="InterPro" id="IPR011071">
    <property type="entry name" value="Lyase_8-like_C"/>
</dbReference>
<dbReference type="GO" id="GO:0005975">
    <property type="term" value="P:carbohydrate metabolic process"/>
    <property type="evidence" value="ECO:0007669"/>
    <property type="project" value="InterPro"/>
</dbReference>
<name>A0A927MNJ7_9ACTN</name>
<dbReference type="InterPro" id="IPR003159">
    <property type="entry name" value="Lyase_8_central_dom"/>
</dbReference>
<protein>
    <submittedName>
        <fullName evidence="8">Hyaluronate lyase</fullName>
        <ecNumber evidence="8">4.2.2.1</ecNumber>
    </submittedName>
</protein>
<dbReference type="EMBL" id="JADBEM010000001">
    <property type="protein sequence ID" value="MBE1603981.1"/>
    <property type="molecule type" value="Genomic_DNA"/>
</dbReference>
<organism evidence="8 9">
    <name type="scientific">Actinopolymorpha pittospori</name>
    <dbReference type="NCBI Taxonomy" id="648752"/>
    <lineage>
        <taxon>Bacteria</taxon>
        <taxon>Bacillati</taxon>
        <taxon>Actinomycetota</taxon>
        <taxon>Actinomycetes</taxon>
        <taxon>Propionibacteriales</taxon>
        <taxon>Actinopolymorphaceae</taxon>
        <taxon>Actinopolymorpha</taxon>
    </lineage>
</organism>
<dbReference type="InterPro" id="IPR006311">
    <property type="entry name" value="TAT_signal"/>
</dbReference>
<dbReference type="InterPro" id="IPR004103">
    <property type="entry name" value="Lyase_8_C"/>
</dbReference>
<dbReference type="SUPFAM" id="SSF49863">
    <property type="entry name" value="Hyaluronate lyase-like, C-terminal domain"/>
    <property type="match status" value="1"/>
</dbReference>
<dbReference type="SUPFAM" id="SSF74650">
    <property type="entry name" value="Galactose mutarotase-like"/>
    <property type="match status" value="1"/>
</dbReference>
<dbReference type="Pfam" id="PF02278">
    <property type="entry name" value="Lyase_8"/>
    <property type="match status" value="1"/>
</dbReference>
<dbReference type="AlphaFoldDB" id="A0A927MNJ7"/>
<evidence type="ECO:0000313" key="9">
    <source>
        <dbReference type="Proteomes" id="UP000638648"/>
    </source>
</evidence>
<keyword evidence="9" id="KW-1185">Reference proteome</keyword>
<dbReference type="CDD" id="cd01083">
    <property type="entry name" value="GAG_Lyase"/>
    <property type="match status" value="1"/>
</dbReference>
<proteinExistence type="inferred from homology"/>
<dbReference type="EC" id="4.2.2.1" evidence="8"/>
<evidence type="ECO:0000256" key="4">
    <source>
        <dbReference type="PIRSR" id="PIRSR638970-1"/>
    </source>
</evidence>